<dbReference type="GeneID" id="59376724"/>
<dbReference type="Gene3D" id="3.40.50.150">
    <property type="entry name" value="Vaccinia Virus protein VP39"/>
    <property type="match status" value="1"/>
</dbReference>
<comment type="catalytic activity">
    <reaction evidence="3">
        <text>a 5'-end (N(2),N(7)-dimethyl 5'-triphosphoguanosine)-ribonucleoside in snoRNA + S-adenosyl-L-methionine = a 5'-end (N(2),N(2),N(7)-trimethyl 5'-triphosphoguanosine)-ribonucleoside in snoRNA + S-adenosyl-L-homocysteine + H(+)</text>
        <dbReference type="Rhea" id="RHEA:78507"/>
        <dbReference type="Rhea" id="RHEA-COMP:19088"/>
        <dbReference type="Rhea" id="RHEA-COMP:19090"/>
        <dbReference type="ChEBI" id="CHEBI:15378"/>
        <dbReference type="ChEBI" id="CHEBI:57856"/>
        <dbReference type="ChEBI" id="CHEBI:59789"/>
        <dbReference type="ChEBI" id="CHEBI:167623"/>
        <dbReference type="ChEBI" id="CHEBI:172880"/>
    </reaction>
    <physiologicalReaction direction="left-to-right" evidence="3">
        <dbReference type="Rhea" id="RHEA:78508"/>
    </physiologicalReaction>
</comment>
<feature type="region of interest" description="Disordered" evidence="8">
    <location>
        <begin position="203"/>
        <end position="222"/>
    </location>
</feature>
<dbReference type="PANTHER" id="PTHR14741">
    <property type="entry name" value="S-ADENOSYLMETHIONINE-DEPENDENT METHYLTRANSFERASE RELATED"/>
    <property type="match status" value="1"/>
</dbReference>
<dbReference type="FunFam" id="3.40.50.150:FF:000432">
    <property type="entry name" value="Unplaced genomic scaffold supercont2.10, whole genome shotgun sequence"/>
    <property type="match status" value="1"/>
</dbReference>
<dbReference type="InterPro" id="IPR029063">
    <property type="entry name" value="SAM-dependent_MTases_sf"/>
</dbReference>
<comment type="catalytic activity">
    <reaction evidence="6">
        <text>a 5'-end (N(7)-methyl 5'-triphosphoguanosine)-ribonucleoside in snRNA + S-adenosyl-L-methionine = a 5'-end (N(2),N(7)-dimethyl 5'-triphosphoguanosine)-ribonucleoside in snRNA + S-adenosyl-L-homocysteine + H(+)</text>
        <dbReference type="Rhea" id="RHEA:78471"/>
        <dbReference type="Rhea" id="RHEA-COMP:19085"/>
        <dbReference type="Rhea" id="RHEA-COMP:19087"/>
        <dbReference type="ChEBI" id="CHEBI:15378"/>
        <dbReference type="ChEBI" id="CHEBI:57856"/>
        <dbReference type="ChEBI" id="CHEBI:59789"/>
        <dbReference type="ChEBI" id="CHEBI:156461"/>
        <dbReference type="ChEBI" id="CHEBI:172880"/>
    </reaction>
    <physiologicalReaction direction="left-to-right" evidence="6">
        <dbReference type="Rhea" id="RHEA:78472"/>
    </physiologicalReaction>
</comment>
<dbReference type="AlphaFoldDB" id="A0A8H6ZXK0"/>
<dbReference type="CDD" id="cd02440">
    <property type="entry name" value="AdoMet_MTases"/>
    <property type="match status" value="1"/>
</dbReference>
<comment type="catalytic activity">
    <reaction evidence="4">
        <text>a 5'-end (N(7)-methyl 5'-triphosphoguanosine)-ribonucleoside in snoRNA + S-adenosyl-L-methionine = a 5'-end (N(2),N(7)-dimethyl 5'-triphosphoguanosine)-ribonucleoside in snoRNA + S-adenosyl-L-homocysteine + H(+)</text>
        <dbReference type="Rhea" id="RHEA:78475"/>
        <dbReference type="Rhea" id="RHEA-COMP:19086"/>
        <dbReference type="Rhea" id="RHEA-COMP:19088"/>
        <dbReference type="ChEBI" id="CHEBI:15378"/>
        <dbReference type="ChEBI" id="CHEBI:57856"/>
        <dbReference type="ChEBI" id="CHEBI:59789"/>
        <dbReference type="ChEBI" id="CHEBI:156461"/>
        <dbReference type="ChEBI" id="CHEBI:172880"/>
    </reaction>
    <physiologicalReaction direction="left-to-right" evidence="4">
        <dbReference type="Rhea" id="RHEA:78476"/>
    </physiologicalReaction>
</comment>
<keyword evidence="10" id="KW-1185">Reference proteome</keyword>
<evidence type="ECO:0000313" key="10">
    <source>
        <dbReference type="Proteomes" id="UP000623687"/>
    </source>
</evidence>
<organism evidence="9 10">
    <name type="scientific">Pleurotus ostreatus</name>
    <name type="common">Oyster mushroom</name>
    <name type="synonym">White-rot fungus</name>
    <dbReference type="NCBI Taxonomy" id="5322"/>
    <lineage>
        <taxon>Eukaryota</taxon>
        <taxon>Fungi</taxon>
        <taxon>Dikarya</taxon>
        <taxon>Basidiomycota</taxon>
        <taxon>Agaricomycotina</taxon>
        <taxon>Agaricomycetes</taxon>
        <taxon>Agaricomycetidae</taxon>
        <taxon>Agaricales</taxon>
        <taxon>Pleurotineae</taxon>
        <taxon>Pleurotaceae</taxon>
        <taxon>Pleurotus</taxon>
    </lineage>
</organism>
<evidence type="ECO:0000256" key="5">
    <source>
        <dbReference type="ARBA" id="ARBA00048763"/>
    </source>
</evidence>
<dbReference type="GO" id="GO:0071164">
    <property type="term" value="F:RNA cap trimethylguanosine synthase activity"/>
    <property type="evidence" value="ECO:0007669"/>
    <property type="project" value="TreeGrafter"/>
</dbReference>
<reference evidence="9" key="1">
    <citation type="submission" date="2019-07" db="EMBL/GenBank/DDBJ databases">
        <authorList>
            <person name="Palmer J.M."/>
        </authorList>
    </citation>
    <scope>NUCLEOTIDE SEQUENCE</scope>
    <source>
        <strain evidence="9">PC9</strain>
    </source>
</reference>
<dbReference type="EMBL" id="JACETU010000004">
    <property type="protein sequence ID" value="KAF7431185.1"/>
    <property type="molecule type" value="Genomic_DNA"/>
</dbReference>
<protein>
    <recommendedName>
        <fullName evidence="1">Trimethylguanosine synthase</fullName>
    </recommendedName>
    <alternativeName>
        <fullName evidence="7">Cap-specific guanine-N(2) methyltransferase</fullName>
    </alternativeName>
</protein>
<evidence type="ECO:0000256" key="1">
    <source>
        <dbReference type="ARBA" id="ARBA00018517"/>
    </source>
</evidence>
<dbReference type="PANTHER" id="PTHR14741:SF32">
    <property type="entry name" value="TRIMETHYLGUANOSINE SYNTHASE"/>
    <property type="match status" value="1"/>
</dbReference>
<proteinExistence type="inferred from homology"/>
<dbReference type="Pfam" id="PF09445">
    <property type="entry name" value="Methyltransf_15"/>
    <property type="match status" value="1"/>
</dbReference>
<evidence type="ECO:0000256" key="3">
    <source>
        <dbReference type="ARBA" id="ARBA00047418"/>
    </source>
</evidence>
<sequence>MGARARRVGGVSRYAMAAFTQAEEPDQEDNRPSKKRKVDVSANFPAGWVKKYDASHLVEHVTDPSQIPEELSKYFWQRNRYFSLYSSPPGCLLDAEGWYSITPERIADQIADRCRCDTILDAFCGVGGNAIAFAKTCQRVIAMDINPTRLALARHNAQIYGVADRIEFILMDYISFAKTYPTQWSRATSTNETRRIDIVFLSPPWGGPSYQQSSPRKGQDQAAEDEYSLSSIQPIDGAELYKITQRLTQNIAYYLPRNTNLQEVSALVPAEGQAEFVEVEEEWMGSKLKALTCYFGGLVKGQEDMY</sequence>
<gene>
    <name evidence="9" type="ORF">PC9H_006906</name>
</gene>
<evidence type="ECO:0000256" key="4">
    <source>
        <dbReference type="ARBA" id="ARBA00048740"/>
    </source>
</evidence>
<evidence type="ECO:0000256" key="2">
    <source>
        <dbReference type="ARBA" id="ARBA00025783"/>
    </source>
</evidence>
<evidence type="ECO:0000313" key="9">
    <source>
        <dbReference type="EMBL" id="KAF7431185.1"/>
    </source>
</evidence>
<dbReference type="InterPro" id="IPR019012">
    <property type="entry name" value="RNA_cap_Gua-N2-MeTrfase"/>
</dbReference>
<evidence type="ECO:0000256" key="8">
    <source>
        <dbReference type="SAM" id="MobiDB-lite"/>
    </source>
</evidence>
<dbReference type="VEuPathDB" id="FungiDB:PC9H_006906"/>
<evidence type="ECO:0000256" key="6">
    <source>
        <dbReference type="ARBA" id="ARBA00049075"/>
    </source>
</evidence>
<dbReference type="RefSeq" id="XP_036632463.1">
    <property type="nucleotide sequence ID" value="XM_036776444.1"/>
</dbReference>
<dbReference type="GO" id="GO:0005634">
    <property type="term" value="C:nucleus"/>
    <property type="evidence" value="ECO:0007669"/>
    <property type="project" value="TreeGrafter"/>
</dbReference>
<comment type="catalytic activity">
    <reaction evidence="5">
        <text>a 5'-end (N(2),N(7)-dimethyl 5'-triphosphoguanosine)-ribonucleoside in snRNA + S-adenosyl-L-methionine = a 5'-end (N(2),N(2),N(7)-trimethyl 5'-triphosphoguanosine)-ribonucleoside in snRNA + S-adenosyl-L-homocysteine + H(+)</text>
        <dbReference type="Rhea" id="RHEA:78479"/>
        <dbReference type="Rhea" id="RHEA-COMP:19087"/>
        <dbReference type="Rhea" id="RHEA-COMP:19089"/>
        <dbReference type="ChEBI" id="CHEBI:15378"/>
        <dbReference type="ChEBI" id="CHEBI:57856"/>
        <dbReference type="ChEBI" id="CHEBI:59789"/>
        <dbReference type="ChEBI" id="CHEBI:167623"/>
        <dbReference type="ChEBI" id="CHEBI:172880"/>
    </reaction>
    <physiologicalReaction direction="left-to-right" evidence="5">
        <dbReference type="Rhea" id="RHEA:78480"/>
    </physiologicalReaction>
</comment>
<dbReference type="Proteomes" id="UP000623687">
    <property type="component" value="Unassembled WGS sequence"/>
</dbReference>
<name>A0A8H6ZXK0_PLEOS</name>
<accession>A0A8H6ZXK0</accession>
<dbReference type="OrthoDB" id="194443at2759"/>
<dbReference type="SUPFAM" id="SSF53335">
    <property type="entry name" value="S-adenosyl-L-methionine-dependent methyltransferases"/>
    <property type="match status" value="1"/>
</dbReference>
<comment type="caution">
    <text evidence="9">The sequence shown here is derived from an EMBL/GenBank/DDBJ whole genome shotgun (WGS) entry which is preliminary data.</text>
</comment>
<evidence type="ECO:0000256" key="7">
    <source>
        <dbReference type="ARBA" id="ARBA00049790"/>
    </source>
</evidence>
<comment type="similarity">
    <text evidence="2">Belongs to the methyltransferase superfamily. Trimethylguanosine synthase family.</text>
</comment>